<gene>
    <name evidence="2" type="ORF">METZ01_LOCUS339759</name>
</gene>
<accession>A0A382QPR3</accession>
<keyword evidence="1" id="KW-1133">Transmembrane helix</keyword>
<feature type="transmembrane region" description="Helical" evidence="1">
    <location>
        <begin position="51"/>
        <end position="71"/>
    </location>
</feature>
<dbReference type="EMBL" id="UINC01115689">
    <property type="protein sequence ID" value="SVC86905.1"/>
    <property type="molecule type" value="Genomic_DNA"/>
</dbReference>
<organism evidence="2">
    <name type="scientific">marine metagenome</name>
    <dbReference type="NCBI Taxonomy" id="408172"/>
    <lineage>
        <taxon>unclassified sequences</taxon>
        <taxon>metagenomes</taxon>
        <taxon>ecological metagenomes</taxon>
    </lineage>
</organism>
<name>A0A382QPR3_9ZZZZ</name>
<keyword evidence="1" id="KW-0472">Membrane</keyword>
<feature type="transmembrane region" description="Helical" evidence="1">
    <location>
        <begin position="7"/>
        <end position="31"/>
    </location>
</feature>
<protein>
    <submittedName>
        <fullName evidence="2">Uncharacterized protein</fullName>
    </submittedName>
</protein>
<proteinExistence type="predicted"/>
<evidence type="ECO:0000256" key="1">
    <source>
        <dbReference type="SAM" id="Phobius"/>
    </source>
</evidence>
<reference evidence="2" key="1">
    <citation type="submission" date="2018-05" db="EMBL/GenBank/DDBJ databases">
        <authorList>
            <person name="Lanie J.A."/>
            <person name="Ng W.-L."/>
            <person name="Kazmierczak K.M."/>
            <person name="Andrzejewski T.M."/>
            <person name="Davidsen T.M."/>
            <person name="Wayne K.J."/>
            <person name="Tettelin H."/>
            <person name="Glass J.I."/>
            <person name="Rusch D."/>
            <person name="Podicherti R."/>
            <person name="Tsui H.-C.T."/>
            <person name="Winkler M.E."/>
        </authorList>
    </citation>
    <scope>NUCLEOTIDE SEQUENCE</scope>
</reference>
<keyword evidence="1" id="KW-0812">Transmembrane</keyword>
<dbReference type="AlphaFoldDB" id="A0A382QPR3"/>
<sequence length="77" mass="8121">MISMAFIWALIGAVIGLVIGAFILGAVDSGLDCSTITNTDGETACNNIKSYSWTIMGILPITLFLGLFRLFSGSTSQ</sequence>
<evidence type="ECO:0000313" key="2">
    <source>
        <dbReference type="EMBL" id="SVC86905.1"/>
    </source>
</evidence>